<dbReference type="EMBL" id="VITH01000007">
    <property type="protein sequence ID" value="TWA82392.1"/>
    <property type="molecule type" value="Genomic_DNA"/>
</dbReference>
<evidence type="ECO:0000313" key="2">
    <source>
        <dbReference type="Proteomes" id="UP000318529"/>
    </source>
</evidence>
<comment type="caution">
    <text evidence="1">The sequence shown here is derived from an EMBL/GenBank/DDBJ whole genome shotgun (WGS) entry which is preliminary data.</text>
</comment>
<organism evidence="1 2">
    <name type="scientific">Azospirillum brasilense</name>
    <dbReference type="NCBI Taxonomy" id="192"/>
    <lineage>
        <taxon>Bacteria</taxon>
        <taxon>Pseudomonadati</taxon>
        <taxon>Pseudomonadota</taxon>
        <taxon>Alphaproteobacteria</taxon>
        <taxon>Rhodospirillales</taxon>
        <taxon>Azospirillaceae</taxon>
        <taxon>Azospirillum</taxon>
    </lineage>
</organism>
<dbReference type="RefSeq" id="WP_145684485.1">
    <property type="nucleotide sequence ID" value="NZ_VITH01000007.1"/>
</dbReference>
<sequence>MIIIFIGGHGRCDENLLCNVPEKVALTWYGCQGNSVGKDFSSAILKGAFTSPLPTGVVTTPLCEHYSCDSISLECEMRAQAFLEGPWDTDTYLIQARPDCIVPLSAILAYAVDKWKGRLIEIRWAVCRTSVRRKSFVVHRFNKETNMPYNELRSEKDPAPVPCEVTSSGIPIEEFEKKIYLEQWSSEKKTVSINETPTMKQMQNIFGGSASKQTGSSKESPL</sequence>
<reference evidence="1 2" key="1">
    <citation type="submission" date="2019-06" db="EMBL/GenBank/DDBJ databases">
        <title>Genomic Encyclopedia of Type Strains, Phase IV (KMG-V): Genome sequencing to study the core and pangenomes of soil and plant-associated prokaryotes.</title>
        <authorList>
            <person name="Whitman W."/>
        </authorList>
    </citation>
    <scope>NUCLEOTIDE SEQUENCE [LARGE SCALE GENOMIC DNA]</scope>
    <source>
        <strain evidence="1 2">BR 11650</strain>
    </source>
</reference>
<evidence type="ECO:0000313" key="1">
    <source>
        <dbReference type="EMBL" id="TWA82392.1"/>
    </source>
</evidence>
<dbReference type="Proteomes" id="UP000318529">
    <property type="component" value="Unassembled WGS sequence"/>
</dbReference>
<dbReference type="AlphaFoldDB" id="A0A560CC23"/>
<accession>A0A560CC23</accession>
<protein>
    <submittedName>
        <fullName evidence="1">Uncharacterized protein</fullName>
    </submittedName>
</protein>
<gene>
    <name evidence="1" type="ORF">FBZ83_10778</name>
</gene>
<proteinExistence type="predicted"/>
<name>A0A560CC23_AZOBR</name>